<dbReference type="InterPro" id="IPR009030">
    <property type="entry name" value="Growth_fac_rcpt_cys_sf"/>
</dbReference>
<feature type="chain" id="PRO_5001991371" description="Furin repeat-containing protein" evidence="2">
    <location>
        <begin position="21"/>
        <end position="583"/>
    </location>
</feature>
<dbReference type="PANTHER" id="PTHR45756">
    <property type="entry name" value="PALMITOYLTRANSFERASE"/>
    <property type="match status" value="1"/>
</dbReference>
<reference evidence="3 4" key="1">
    <citation type="submission" date="2012-10" db="EMBL/GenBank/DDBJ databases">
        <authorList>
            <person name="Zafar N."/>
            <person name="Inman J."/>
            <person name="Hall N."/>
            <person name="Lorenzi H."/>
            <person name="Caler E."/>
        </authorList>
    </citation>
    <scope>NUCLEOTIDE SEQUENCE [LARGE SCALE GENOMIC DNA]</scope>
    <source>
        <strain evidence="3 4">IP1</strain>
    </source>
</reference>
<dbReference type="Proteomes" id="UP000014680">
    <property type="component" value="Unassembled WGS sequence"/>
</dbReference>
<gene>
    <name evidence="3" type="ORF">EIN_523980</name>
</gene>
<dbReference type="InterPro" id="IPR053215">
    <property type="entry name" value="TKL_Ser/Thr_kinase"/>
</dbReference>
<dbReference type="GeneID" id="14891431"/>
<accession>A0A0A1UEY1</accession>
<keyword evidence="1" id="KW-1133">Transmembrane helix</keyword>
<evidence type="ECO:0000313" key="3">
    <source>
        <dbReference type="EMBL" id="ELP92490.1"/>
    </source>
</evidence>
<dbReference type="VEuPathDB" id="AmoebaDB:EIN_523980"/>
<evidence type="ECO:0008006" key="5">
    <source>
        <dbReference type="Google" id="ProtNLM"/>
    </source>
</evidence>
<evidence type="ECO:0000256" key="1">
    <source>
        <dbReference type="SAM" id="Phobius"/>
    </source>
</evidence>
<dbReference type="EMBL" id="KB206368">
    <property type="protein sequence ID" value="ELP92490.1"/>
    <property type="molecule type" value="Genomic_DNA"/>
</dbReference>
<keyword evidence="1" id="KW-0472">Membrane</keyword>
<dbReference type="AlphaFoldDB" id="A0A0A1UEY1"/>
<sequence>MITLCLFIFVSFASQANVDCDHSSCLKCPENPAICTQCQNGYLLQNGLCSYKTVEHCTNADGYWCQTCEDGYKFKADQNTCVEGEDGCGFQSHEGHCITCKKSYGLVDSHCVKCPTDANCETFNSACECTRCDSSHFLNVSKYCISLDPYCSNYGAASDNHATCEKCLAGYYLHSETKTCKKGNLANCMIYDVKNGAVVCSTCLFGYVVSNGVCTNLTEVFGPDCLNSWRGDVCERCKEKTYADNMTCIRCIENCKACTDEYCDVCENGFGYDGTLKVCTACSIGCGSCSYISNVETCQACLPEYVKKGEGCIRSELPAYTCDTTATDETTCTGSGNSCVYEVTTLKHPLCVYKSSNCSEWDTSNLCTRCLIGYKVSPSNPSVCVPIDNKCLTYKETTDGKTVKCAQCTKGYFITDDFLCKRCDDVCADGECSYAMDNCASFLCADPNCQKCATRTSKCEKCLFGEVKEDGSCEHKICVNEISEGKCSVCAEYGNTTKIVNPETNPTLVPNTLRFYLPGENLTCLWETEEDKESDLLWLWIFLGVLAGLLIIIGISGIVTGVILYNRKKASKYQDLDNNTEKK</sequence>
<keyword evidence="1" id="KW-0812">Transmembrane</keyword>
<evidence type="ECO:0000256" key="2">
    <source>
        <dbReference type="SAM" id="SignalP"/>
    </source>
</evidence>
<proteinExistence type="predicted"/>
<organism evidence="3 4">
    <name type="scientific">Entamoeba invadens IP1</name>
    <dbReference type="NCBI Taxonomy" id="370355"/>
    <lineage>
        <taxon>Eukaryota</taxon>
        <taxon>Amoebozoa</taxon>
        <taxon>Evosea</taxon>
        <taxon>Archamoebae</taxon>
        <taxon>Mastigamoebida</taxon>
        <taxon>Entamoebidae</taxon>
        <taxon>Entamoeba</taxon>
    </lineage>
</organism>
<feature type="transmembrane region" description="Helical" evidence="1">
    <location>
        <begin position="537"/>
        <end position="565"/>
    </location>
</feature>
<dbReference type="KEGG" id="eiv:EIN_523980"/>
<dbReference type="RefSeq" id="XP_004259261.1">
    <property type="nucleotide sequence ID" value="XM_004259213.1"/>
</dbReference>
<dbReference type="SUPFAM" id="SSF57184">
    <property type="entry name" value="Growth factor receptor domain"/>
    <property type="match status" value="3"/>
</dbReference>
<keyword evidence="4" id="KW-1185">Reference proteome</keyword>
<dbReference type="OrthoDB" id="25879at2759"/>
<dbReference type="PANTHER" id="PTHR45756:SF1">
    <property type="entry name" value="PROTEIN KINASE DOMAIN CONTAINING PROTEIN"/>
    <property type="match status" value="1"/>
</dbReference>
<keyword evidence="2" id="KW-0732">Signal</keyword>
<feature type="signal peptide" evidence="2">
    <location>
        <begin position="1"/>
        <end position="20"/>
    </location>
</feature>
<evidence type="ECO:0000313" key="4">
    <source>
        <dbReference type="Proteomes" id="UP000014680"/>
    </source>
</evidence>
<protein>
    <recommendedName>
        <fullName evidence="5">Furin repeat-containing protein</fullName>
    </recommendedName>
</protein>
<name>A0A0A1UEY1_ENTIV</name>